<dbReference type="PANTHER" id="PTHR46211:SF1">
    <property type="entry name" value="GLYCEROPHOSPHODIESTER PHOSPHODIESTERASE, CYTOPLASMIC"/>
    <property type="match status" value="1"/>
</dbReference>
<organism evidence="2 3">
    <name type="scientific">Roseomonas haemaphysalidis</name>
    <dbReference type="NCBI Taxonomy" id="2768162"/>
    <lineage>
        <taxon>Bacteria</taxon>
        <taxon>Pseudomonadati</taxon>
        <taxon>Pseudomonadota</taxon>
        <taxon>Alphaproteobacteria</taxon>
        <taxon>Acetobacterales</taxon>
        <taxon>Roseomonadaceae</taxon>
        <taxon>Roseomonas</taxon>
    </lineage>
</organism>
<proteinExistence type="predicted"/>
<dbReference type="Gene3D" id="3.20.20.190">
    <property type="entry name" value="Phosphatidylinositol (PI) phosphodiesterase"/>
    <property type="match status" value="1"/>
</dbReference>
<protein>
    <submittedName>
        <fullName evidence="2">Glycerophosphodiester phosphodiesterase</fullName>
    </submittedName>
</protein>
<comment type="caution">
    <text evidence="2">The sequence shown here is derived from an EMBL/GenBank/DDBJ whole genome shotgun (WGS) entry which is preliminary data.</text>
</comment>
<evidence type="ECO:0000313" key="3">
    <source>
        <dbReference type="Proteomes" id="UP001518989"/>
    </source>
</evidence>
<dbReference type="Proteomes" id="UP001518989">
    <property type="component" value="Unassembled WGS sequence"/>
</dbReference>
<evidence type="ECO:0000313" key="2">
    <source>
        <dbReference type="EMBL" id="MBO1077399.1"/>
    </source>
</evidence>
<dbReference type="PANTHER" id="PTHR46211">
    <property type="entry name" value="GLYCEROPHOSPHORYL DIESTER PHOSPHODIESTERASE"/>
    <property type="match status" value="1"/>
</dbReference>
<keyword evidence="3" id="KW-1185">Reference proteome</keyword>
<dbReference type="InterPro" id="IPR017946">
    <property type="entry name" value="PLC-like_Pdiesterase_TIM-brl"/>
</dbReference>
<name>A0ABS3KIV7_9PROT</name>
<dbReference type="PROSITE" id="PS51704">
    <property type="entry name" value="GP_PDE"/>
    <property type="match status" value="1"/>
</dbReference>
<gene>
    <name evidence="2" type="ORF">IAI61_00045</name>
</gene>
<evidence type="ECO:0000259" key="1">
    <source>
        <dbReference type="PROSITE" id="PS51704"/>
    </source>
</evidence>
<dbReference type="Pfam" id="PF03009">
    <property type="entry name" value="GDPD"/>
    <property type="match status" value="1"/>
</dbReference>
<accession>A0ABS3KIV7</accession>
<dbReference type="EMBL" id="JACTNG010000001">
    <property type="protein sequence ID" value="MBO1077399.1"/>
    <property type="molecule type" value="Genomic_DNA"/>
</dbReference>
<dbReference type="SUPFAM" id="SSF51695">
    <property type="entry name" value="PLC-like phosphodiesterases"/>
    <property type="match status" value="1"/>
</dbReference>
<dbReference type="RefSeq" id="WP_207414842.1">
    <property type="nucleotide sequence ID" value="NZ_CP061177.1"/>
</dbReference>
<reference evidence="2 3" key="1">
    <citation type="submission" date="2020-09" db="EMBL/GenBank/DDBJ databases">
        <title>Roseomonas.</title>
        <authorList>
            <person name="Zhu W."/>
        </authorList>
    </citation>
    <scope>NUCLEOTIDE SEQUENCE [LARGE SCALE GENOMIC DNA]</scope>
    <source>
        <strain evidence="2 3">573</strain>
    </source>
</reference>
<dbReference type="InterPro" id="IPR030395">
    <property type="entry name" value="GP_PDE_dom"/>
</dbReference>
<sequence length="245" mass="25575">MSTLVAAHRGGAILWPENSPTAFREAARLPVEQVEFDVHLSADGEVVVIHDATLDRTTEARGPVAARTLAELRAIRLKGTAGETIPTLREVAAILAPTPIAPRMELKTGANDARYPGLLPKSLAVLDAAGLLPRTTVTCFRLALAAEAMRDPRLQGRAIWLVARGVVQDAGVPGAIAAARAAGVPMLGLNAADCDESAIATCREAGMRVGAWAVNDAATIARVLALGVEVFTTDDPVTALRLRGA</sequence>
<feature type="domain" description="GP-PDE" evidence="1">
    <location>
        <begin position="3"/>
        <end position="243"/>
    </location>
</feature>